<reference evidence="2 3" key="1">
    <citation type="submission" date="2024-09" db="EMBL/GenBank/DDBJ databases">
        <title>Laminarin stimulates single cell rates of sulfate reduction while oxygen inhibits transcriptomic activity in coastal marine sediment.</title>
        <authorList>
            <person name="Lindsay M."/>
            <person name="Orcutt B."/>
            <person name="Emerson D."/>
            <person name="Stepanauskas R."/>
            <person name="D'Angelo T."/>
        </authorList>
    </citation>
    <scope>NUCLEOTIDE SEQUENCE [LARGE SCALE GENOMIC DNA]</scope>
    <source>
        <strain evidence="2">SAG AM-311-K15</strain>
    </source>
</reference>
<proteinExistence type="predicted"/>
<feature type="transmembrane region" description="Helical" evidence="1">
    <location>
        <begin position="425"/>
        <end position="443"/>
    </location>
</feature>
<evidence type="ECO:0000256" key="1">
    <source>
        <dbReference type="SAM" id="Phobius"/>
    </source>
</evidence>
<protein>
    <recommendedName>
        <fullName evidence="4">DUF3999 family protein</fullName>
    </recommendedName>
</protein>
<keyword evidence="1" id="KW-0812">Transmembrane</keyword>
<sequence>MKRVVFLWIIFIVSTCVNIVLAAHPSDFRFKVALTGHDKHAGMPVRLALGPELISKTAPVFSDLRLFDDHGQEIPFVIYEQRRQRSHGGSFTWKIFDYHVAHGIQTIYLKRPDRDKNYHTQQGDTGFNNIEIITTARDFNKKLQLFESADRRSWKPLVSGSIYDFTSEIDLRKTTIGFTETKSPYLKLIMSDDFTPVDMEQKWKFHYQELTFSFRSLKKGEIKIIRFSSELSRERGASIIMDHLTLPNPELILDREKNTVIELGYLNLPLEQITLQVRNKFFYRQVELWISQSGKQQEYARTAAQLIYRIPGIKESKNTLLFDQPRRKFVILKVINHDNPPLQVSEVKIEWPRRHLYFIPESERLYTLYLGGTDVEAPTYELQKLIPYNHTTLSKYPQWTSGLIKKNDQYAPRAAESVRTRFEKYTLITLILILVSGLGFWMYHLMQKIPEIKDSL</sequence>
<keyword evidence="1" id="KW-0472">Membrane</keyword>
<comment type="caution">
    <text evidence="2">The sequence shown here is derived from an EMBL/GenBank/DDBJ whole genome shotgun (WGS) entry which is preliminary data.</text>
</comment>
<keyword evidence="1" id="KW-1133">Transmembrane helix</keyword>
<evidence type="ECO:0008006" key="4">
    <source>
        <dbReference type="Google" id="ProtNLM"/>
    </source>
</evidence>
<dbReference type="EMBL" id="JBHPBY010000083">
    <property type="protein sequence ID" value="MFC1850198.1"/>
    <property type="molecule type" value="Genomic_DNA"/>
</dbReference>
<evidence type="ECO:0000313" key="2">
    <source>
        <dbReference type="EMBL" id="MFC1850198.1"/>
    </source>
</evidence>
<gene>
    <name evidence="2" type="ORF">ACFL27_08410</name>
</gene>
<organism evidence="2 3">
    <name type="scientific">candidate division CSSED10-310 bacterium</name>
    <dbReference type="NCBI Taxonomy" id="2855610"/>
    <lineage>
        <taxon>Bacteria</taxon>
        <taxon>Bacteria division CSSED10-310</taxon>
    </lineage>
</organism>
<name>A0ABV6YVW0_UNCC1</name>
<accession>A0ABV6YVW0</accession>
<dbReference type="Proteomes" id="UP001594351">
    <property type="component" value="Unassembled WGS sequence"/>
</dbReference>
<evidence type="ECO:0000313" key="3">
    <source>
        <dbReference type="Proteomes" id="UP001594351"/>
    </source>
</evidence>
<keyword evidence="3" id="KW-1185">Reference proteome</keyword>